<protein>
    <recommendedName>
        <fullName evidence="3">F-box domain-containing protein</fullName>
    </recommendedName>
</protein>
<comment type="caution">
    <text evidence="1">The sequence shown here is derived from an EMBL/GenBank/DDBJ whole genome shotgun (WGS) entry which is preliminary data.</text>
</comment>
<dbReference type="OrthoDB" id="4191831at2759"/>
<sequence>MTDTGLNAAARVSTRALEYVNFVVGHSQSPQTKHQSTTRSEMMTHIEDEVCWDWTDDGSISNIISQMRFIVRNAARINNIRSVTLRGMRTTQRLGREFCSNFDEEERIVLGLWLANVQGEAPGELELPDVIAAIVSHLSSAISLEIQTFDRASHDDRGKARPPGDPFLCTLGQLISYSNTSSVLNSLETLQLSIPIPNGDLAKDFGYCIYPESILPFFSLPSIKTLELHRVDDGGKPIKPISLLTAPTLKRLVLKRCQLTEDNIATIIQNSPTLEVLRFDIAIDADCAKEWLNMENLQTALAPLKESLKELSLSLTLWSSTAIDCGGPGPWGIRGSIGSLEDFTSLVHLNISLPVLLGWKTQGTADIIDVLPESLEVLTITNEMSFWWKYQWDDLNRENDDAEVARWETLEWKIMDFLESRPLSLKELRLEIGEVAGEEERAKELKARLVDTGRPVGVNVTVEFET</sequence>
<dbReference type="EMBL" id="AMYD01003707">
    <property type="protein sequence ID" value="EQB45503.1"/>
    <property type="molecule type" value="Genomic_DNA"/>
</dbReference>
<dbReference type="AlphaFoldDB" id="T0JYK2"/>
<evidence type="ECO:0000313" key="1">
    <source>
        <dbReference type="EMBL" id="EQB45503.1"/>
    </source>
</evidence>
<evidence type="ECO:0000313" key="2">
    <source>
        <dbReference type="Proteomes" id="UP000015530"/>
    </source>
</evidence>
<gene>
    <name evidence="1" type="ORF">CGLO_15622</name>
</gene>
<dbReference type="Gene3D" id="3.80.10.10">
    <property type="entry name" value="Ribonuclease Inhibitor"/>
    <property type="match status" value="1"/>
</dbReference>
<dbReference type="SUPFAM" id="SSF52047">
    <property type="entry name" value="RNI-like"/>
    <property type="match status" value="1"/>
</dbReference>
<organism evidence="1 2">
    <name type="scientific">Colletotrichum gloeosporioides (strain Cg-14)</name>
    <name type="common">Anthracnose fungus</name>
    <name type="synonym">Glomerella cingulata</name>
    <dbReference type="NCBI Taxonomy" id="1237896"/>
    <lineage>
        <taxon>Eukaryota</taxon>
        <taxon>Fungi</taxon>
        <taxon>Dikarya</taxon>
        <taxon>Ascomycota</taxon>
        <taxon>Pezizomycotina</taxon>
        <taxon>Sordariomycetes</taxon>
        <taxon>Hypocreomycetidae</taxon>
        <taxon>Glomerellales</taxon>
        <taxon>Glomerellaceae</taxon>
        <taxon>Colletotrichum</taxon>
        <taxon>Colletotrichum gloeosporioides species complex</taxon>
    </lineage>
</organism>
<dbReference type="HOGENOM" id="CLU_627003_0_0_1"/>
<reference evidence="2" key="1">
    <citation type="journal article" date="2013" name="Mol. Plant Microbe Interact.">
        <title>Global aspects of pacC regulation of pathogenicity genes in Colletotrichum gloeosporioides as revealed by transcriptome analysis.</title>
        <authorList>
            <person name="Alkan N."/>
            <person name="Meng X."/>
            <person name="Friedlander G."/>
            <person name="Reuveni E."/>
            <person name="Sukno S."/>
            <person name="Sherman A."/>
            <person name="Thon M."/>
            <person name="Fluhr R."/>
            <person name="Prusky D."/>
        </authorList>
    </citation>
    <scope>NUCLEOTIDE SEQUENCE [LARGE SCALE GENOMIC DNA]</scope>
    <source>
        <strain evidence="2">Cg-14</strain>
    </source>
</reference>
<name>T0JYK2_COLGC</name>
<dbReference type="OMA" id="HIEDEVC"/>
<proteinExistence type="predicted"/>
<accession>T0JYK2</accession>
<dbReference type="Proteomes" id="UP000015530">
    <property type="component" value="Unassembled WGS sequence"/>
</dbReference>
<dbReference type="InterPro" id="IPR032675">
    <property type="entry name" value="LRR_dom_sf"/>
</dbReference>
<evidence type="ECO:0008006" key="3">
    <source>
        <dbReference type="Google" id="ProtNLM"/>
    </source>
</evidence>